<dbReference type="PANTHER" id="PTHR34051">
    <property type="entry name" value="PROTEIN LOW PSII ACCUMULATION 3, CHLOROPLASTIC"/>
    <property type="match status" value="1"/>
</dbReference>
<sequence>MGTCLLSLQPVCQPLRVNERSISLERARPSRCRLTRRLTTSISSSQQAFPRSYPEAIRQAQESVKAALQDGAKLLEVEFPPASLEAVSGDAEGANEMSYSMSFLRQFCRIFQDQAGTTRIFFPDDKELQLARSGSSKQQGGSDGDDGPVFGSTKFQLDFLTRPSIFGDIGLDFGKVKFPERVKPSDQLFICAYPHFNVQEFLEIQELHRTVASQQGQPIIVFNGELDRMRGGYYPALFYPKVAQASREFLPLFERAFYIHNFKGSNPGALFRAYPGPWQVLRRGSRGSDDMRVIHSQPEAPTLREVSLDILASS</sequence>
<dbReference type="InterPro" id="IPR044687">
    <property type="entry name" value="LPA3"/>
</dbReference>
<dbReference type="PANTHER" id="PTHR34051:SF1">
    <property type="entry name" value="PROTEIN LOW PSII ACCUMULATION 3, CHLOROPLASTIC"/>
    <property type="match status" value="1"/>
</dbReference>
<dbReference type="InterPro" id="IPR018962">
    <property type="entry name" value="DUF1995"/>
</dbReference>
<dbReference type="AlphaFoldDB" id="A0AAW1TH36"/>
<dbReference type="EMBL" id="JALJOV010000041">
    <property type="protein sequence ID" value="KAK9868183.1"/>
    <property type="molecule type" value="Genomic_DNA"/>
</dbReference>
<accession>A0AAW1TH36</accession>
<dbReference type="Proteomes" id="UP001485043">
    <property type="component" value="Unassembled WGS sequence"/>
</dbReference>
<dbReference type="Pfam" id="PF09353">
    <property type="entry name" value="DUF1995"/>
    <property type="match status" value="1"/>
</dbReference>
<evidence type="ECO:0000313" key="2">
    <source>
        <dbReference type="EMBL" id="KAK9868183.1"/>
    </source>
</evidence>
<evidence type="ECO:0000313" key="3">
    <source>
        <dbReference type="Proteomes" id="UP001485043"/>
    </source>
</evidence>
<keyword evidence="3" id="KW-1185">Reference proteome</keyword>
<reference evidence="2 3" key="1">
    <citation type="journal article" date="2024" name="Nat. Commun.">
        <title>Phylogenomics reveals the evolutionary origins of lichenization in chlorophyte algae.</title>
        <authorList>
            <person name="Puginier C."/>
            <person name="Libourel C."/>
            <person name="Otte J."/>
            <person name="Skaloud P."/>
            <person name="Haon M."/>
            <person name="Grisel S."/>
            <person name="Petersen M."/>
            <person name="Berrin J.G."/>
            <person name="Delaux P.M."/>
            <person name="Dal Grande F."/>
            <person name="Keller J."/>
        </authorList>
    </citation>
    <scope>NUCLEOTIDE SEQUENCE [LARGE SCALE GENOMIC DNA]</scope>
    <source>
        <strain evidence="2 3">SAG 2523</strain>
    </source>
</reference>
<name>A0AAW1TH36_9CHLO</name>
<comment type="caution">
    <text evidence="2">The sequence shown here is derived from an EMBL/GenBank/DDBJ whole genome shotgun (WGS) entry which is preliminary data.</text>
</comment>
<evidence type="ECO:0000259" key="1">
    <source>
        <dbReference type="Pfam" id="PF09353"/>
    </source>
</evidence>
<organism evidence="2 3">
    <name type="scientific">Apatococcus fuscideae</name>
    <dbReference type="NCBI Taxonomy" id="2026836"/>
    <lineage>
        <taxon>Eukaryota</taxon>
        <taxon>Viridiplantae</taxon>
        <taxon>Chlorophyta</taxon>
        <taxon>core chlorophytes</taxon>
        <taxon>Trebouxiophyceae</taxon>
        <taxon>Chlorellales</taxon>
        <taxon>Chlorellaceae</taxon>
        <taxon>Apatococcus</taxon>
    </lineage>
</organism>
<proteinExistence type="predicted"/>
<gene>
    <name evidence="2" type="ORF">WJX84_005587</name>
</gene>
<feature type="domain" description="DUF1995" evidence="1">
    <location>
        <begin position="50"/>
        <end position="307"/>
    </location>
</feature>
<protein>
    <recommendedName>
        <fullName evidence="1">DUF1995 domain-containing protein</fullName>
    </recommendedName>
</protein>